<dbReference type="AlphaFoldDB" id="A0A8H5CWD9"/>
<dbReference type="Proteomes" id="UP000559027">
    <property type="component" value="Unassembled WGS sequence"/>
</dbReference>
<comment type="caution">
    <text evidence="2">The sequence shown here is derived from an EMBL/GenBank/DDBJ whole genome shotgun (WGS) entry which is preliminary data.</text>
</comment>
<sequence>MTGIRRRSYHNPLMSSASEPDLNIPLLISLYQQTQASSYAYLAALTVIAHDTLLLFEEERQHIYKTTKLFSNTVEMALVLAKLYKALGDIDDNPLAGLERMRKWRPVVYVFYRDGTLFFVPLFLISFFAFLNNQGVLVSPVSWTMWLSLIYCTCGTRLILNLRVVNCKLLESSIPGQLSTIQFDHDTTQNHSSEGRSGNTFIE</sequence>
<gene>
    <name evidence="2" type="ORF">D9756_009351</name>
</gene>
<dbReference type="EMBL" id="JAACJO010000017">
    <property type="protein sequence ID" value="KAF5349175.1"/>
    <property type="molecule type" value="Genomic_DNA"/>
</dbReference>
<accession>A0A8H5CWD9</accession>
<keyword evidence="1" id="KW-1133">Transmembrane helix</keyword>
<dbReference type="OrthoDB" id="2952413at2759"/>
<evidence type="ECO:0000313" key="2">
    <source>
        <dbReference type="EMBL" id="KAF5349175.1"/>
    </source>
</evidence>
<evidence type="ECO:0000313" key="3">
    <source>
        <dbReference type="Proteomes" id="UP000559027"/>
    </source>
</evidence>
<protein>
    <submittedName>
        <fullName evidence="2">Uncharacterized protein</fullName>
    </submittedName>
</protein>
<keyword evidence="1" id="KW-0472">Membrane</keyword>
<reference evidence="2 3" key="1">
    <citation type="journal article" date="2020" name="ISME J.">
        <title>Uncovering the hidden diversity of litter-decomposition mechanisms in mushroom-forming fungi.</title>
        <authorList>
            <person name="Floudas D."/>
            <person name="Bentzer J."/>
            <person name="Ahren D."/>
            <person name="Johansson T."/>
            <person name="Persson P."/>
            <person name="Tunlid A."/>
        </authorList>
    </citation>
    <scope>NUCLEOTIDE SEQUENCE [LARGE SCALE GENOMIC DNA]</scope>
    <source>
        <strain evidence="2 3">CBS 146.42</strain>
    </source>
</reference>
<proteinExistence type="predicted"/>
<evidence type="ECO:0000256" key="1">
    <source>
        <dbReference type="SAM" id="Phobius"/>
    </source>
</evidence>
<keyword evidence="1" id="KW-0812">Transmembrane</keyword>
<organism evidence="2 3">
    <name type="scientific">Leucocoprinus leucothites</name>
    <dbReference type="NCBI Taxonomy" id="201217"/>
    <lineage>
        <taxon>Eukaryota</taxon>
        <taxon>Fungi</taxon>
        <taxon>Dikarya</taxon>
        <taxon>Basidiomycota</taxon>
        <taxon>Agaricomycotina</taxon>
        <taxon>Agaricomycetes</taxon>
        <taxon>Agaricomycetidae</taxon>
        <taxon>Agaricales</taxon>
        <taxon>Agaricineae</taxon>
        <taxon>Agaricaceae</taxon>
        <taxon>Leucocoprinus</taxon>
    </lineage>
</organism>
<feature type="transmembrane region" description="Helical" evidence="1">
    <location>
        <begin position="110"/>
        <end position="131"/>
    </location>
</feature>
<keyword evidence="3" id="KW-1185">Reference proteome</keyword>
<feature type="transmembrane region" description="Helical" evidence="1">
    <location>
        <begin position="143"/>
        <end position="160"/>
    </location>
</feature>
<name>A0A8H5CWD9_9AGAR</name>